<reference evidence="1" key="1">
    <citation type="submission" date="2022-10" db="EMBL/GenBank/DDBJ databases">
        <title>The complete genomes of actinobacterial strains from the NBC collection.</title>
        <authorList>
            <person name="Joergensen T.S."/>
            <person name="Alvarez Arevalo M."/>
            <person name="Sterndorff E.B."/>
            <person name="Faurdal D."/>
            <person name="Vuksanovic O."/>
            <person name="Mourched A.-S."/>
            <person name="Charusanti P."/>
            <person name="Shaw S."/>
            <person name="Blin K."/>
            <person name="Weber T."/>
        </authorList>
    </citation>
    <scope>NUCLEOTIDE SEQUENCE</scope>
    <source>
        <strain evidence="1">NBC_00302</strain>
    </source>
</reference>
<gene>
    <name evidence="1" type="ORF">OHT53_28135</name>
</gene>
<dbReference type="GeneID" id="93764931"/>
<name>A0ABZ1R3U2_9ACTN</name>
<organism evidence="1 2">
    <name type="scientific">Streptomyces bobili</name>
    <dbReference type="NCBI Taxonomy" id="67280"/>
    <lineage>
        <taxon>Bacteria</taxon>
        <taxon>Bacillati</taxon>
        <taxon>Actinomycetota</taxon>
        <taxon>Actinomycetes</taxon>
        <taxon>Kitasatosporales</taxon>
        <taxon>Streptomycetaceae</taxon>
        <taxon>Streptomyces</taxon>
    </lineage>
</organism>
<dbReference type="EMBL" id="CP108038">
    <property type="protein sequence ID" value="WUN89669.1"/>
    <property type="molecule type" value="Genomic_DNA"/>
</dbReference>
<evidence type="ECO:0000313" key="1">
    <source>
        <dbReference type="EMBL" id="WUN89669.1"/>
    </source>
</evidence>
<dbReference type="Proteomes" id="UP001432071">
    <property type="component" value="Chromosome"/>
</dbReference>
<keyword evidence="2" id="KW-1185">Reference proteome</keyword>
<evidence type="ECO:0000313" key="2">
    <source>
        <dbReference type="Proteomes" id="UP001432071"/>
    </source>
</evidence>
<protein>
    <submittedName>
        <fullName evidence="1">Uncharacterized protein</fullName>
    </submittedName>
</protein>
<accession>A0ABZ1R3U2</accession>
<dbReference type="RefSeq" id="WP_328736451.1">
    <property type="nucleotide sequence ID" value="NZ_CP108038.1"/>
</dbReference>
<sequence>MDRGLAVPTTRVRCGSGTVGTPPAGPALPTATRGSPLRLAGLGHCFVCGFGFDFDFDFVSVVIASTTWLVRLRLVRARPVRLRLIRLRLVRRLLVRPLPVRVGLVRVGPIRA</sequence>
<proteinExistence type="predicted"/>